<dbReference type="PANTHER" id="PTHR45528">
    <property type="entry name" value="SENSOR HISTIDINE KINASE CPXA"/>
    <property type="match status" value="1"/>
</dbReference>
<keyword evidence="8" id="KW-0547">Nucleotide-binding</keyword>
<dbReference type="EC" id="2.7.13.3" evidence="3"/>
<evidence type="ECO:0000256" key="12">
    <source>
        <dbReference type="ARBA" id="ARBA00023012"/>
    </source>
</evidence>
<keyword evidence="7 14" id="KW-0812">Transmembrane</keyword>
<evidence type="ECO:0000256" key="8">
    <source>
        <dbReference type="ARBA" id="ARBA00022741"/>
    </source>
</evidence>
<dbReference type="SUPFAM" id="SSF158472">
    <property type="entry name" value="HAMP domain-like"/>
    <property type="match status" value="1"/>
</dbReference>
<evidence type="ECO:0000259" key="15">
    <source>
        <dbReference type="PROSITE" id="PS50109"/>
    </source>
</evidence>
<organism evidence="17 18">
    <name type="scientific">Clostridium sartagoforme</name>
    <dbReference type="NCBI Taxonomy" id="84031"/>
    <lineage>
        <taxon>Bacteria</taxon>
        <taxon>Bacillati</taxon>
        <taxon>Bacillota</taxon>
        <taxon>Clostridia</taxon>
        <taxon>Eubacteriales</taxon>
        <taxon>Clostridiaceae</taxon>
        <taxon>Clostridium</taxon>
    </lineage>
</organism>
<dbReference type="FunFam" id="1.10.287.130:FF:000001">
    <property type="entry name" value="Two-component sensor histidine kinase"/>
    <property type="match status" value="1"/>
</dbReference>
<dbReference type="Pfam" id="PF00672">
    <property type="entry name" value="HAMP"/>
    <property type="match status" value="1"/>
</dbReference>
<keyword evidence="13 14" id="KW-0472">Membrane</keyword>
<dbReference type="Proteomes" id="UP000306888">
    <property type="component" value="Unassembled WGS sequence"/>
</dbReference>
<dbReference type="GO" id="GO:0000155">
    <property type="term" value="F:phosphorelay sensor kinase activity"/>
    <property type="evidence" value="ECO:0007669"/>
    <property type="project" value="InterPro"/>
</dbReference>
<evidence type="ECO:0000313" key="17">
    <source>
        <dbReference type="EMBL" id="TGY43413.1"/>
    </source>
</evidence>
<proteinExistence type="predicted"/>
<evidence type="ECO:0000256" key="3">
    <source>
        <dbReference type="ARBA" id="ARBA00012438"/>
    </source>
</evidence>
<comment type="catalytic activity">
    <reaction evidence="1">
        <text>ATP + protein L-histidine = ADP + protein N-phospho-L-histidine.</text>
        <dbReference type="EC" id="2.7.13.3"/>
    </reaction>
</comment>
<dbReference type="OrthoDB" id="9786919at2"/>
<evidence type="ECO:0000256" key="9">
    <source>
        <dbReference type="ARBA" id="ARBA00022777"/>
    </source>
</evidence>
<dbReference type="InterPro" id="IPR003660">
    <property type="entry name" value="HAMP_dom"/>
</dbReference>
<keyword evidence="6" id="KW-0808">Transferase</keyword>
<evidence type="ECO:0000256" key="2">
    <source>
        <dbReference type="ARBA" id="ARBA00004651"/>
    </source>
</evidence>
<gene>
    <name evidence="17" type="ORF">E5347_00985</name>
</gene>
<sequence>MLTIRKKYGILLGFIFVLSVISLNLIMDKFFDKSFKDLVAQDMKEIYNISFKNLDDYLALNSIEKDSLKEEDFDSKIMKFIVERVNAQGVFYDIEGEVISTGLTNSSVVDLNIFKDLPLSFYETKNNKTMLDIENKNGTILGKLSIPIYSSNNPLGVLVLIKDYTSDYLRDLNIKKLLNIIVTSLFSLIFLAIYIFSSGITKPIIVLKNKLLEVSKGSYPEKINNTSKDEVGILVNSFNEMTEKLKAKDQQEKNFYRNITHELKTPLTNISGYAQILNEDDFNDVDFKRNALNRIISESNRMHDLVMSLLNISKQSSDLEEYSFEMVKIKNIVQELIEIRNPIIQNKSLNIITKFEIEEITGNKQYLKMLFNNLIDNGIKYSYENTTVEIQIKEVDRICEFSITTTGKTIPIEFKEKIFEPFVRVEEKGFSSKESSGLGLYICKNIVIGHKGEITLDLNKDKSKFIVKLPKD</sequence>
<dbReference type="SMART" id="SM00304">
    <property type="entry name" value="HAMP"/>
    <property type="match status" value="1"/>
</dbReference>
<keyword evidence="4" id="KW-1003">Cell membrane</keyword>
<keyword evidence="12" id="KW-0902">Two-component regulatory system</keyword>
<dbReference type="InterPro" id="IPR050398">
    <property type="entry name" value="HssS/ArlS-like"/>
</dbReference>
<protein>
    <recommendedName>
        <fullName evidence="3">histidine kinase</fullName>
        <ecNumber evidence="3">2.7.13.3</ecNumber>
    </recommendedName>
</protein>
<feature type="domain" description="Histidine kinase" evidence="15">
    <location>
        <begin position="258"/>
        <end position="472"/>
    </location>
</feature>
<evidence type="ECO:0000256" key="11">
    <source>
        <dbReference type="ARBA" id="ARBA00022989"/>
    </source>
</evidence>
<feature type="transmembrane region" description="Helical" evidence="14">
    <location>
        <begin position="177"/>
        <end position="196"/>
    </location>
</feature>
<feature type="domain" description="HAMP" evidence="16">
    <location>
        <begin position="198"/>
        <end position="250"/>
    </location>
</feature>
<keyword evidence="18" id="KW-1185">Reference proteome</keyword>
<evidence type="ECO:0000256" key="10">
    <source>
        <dbReference type="ARBA" id="ARBA00022840"/>
    </source>
</evidence>
<dbReference type="GO" id="GO:0005886">
    <property type="term" value="C:plasma membrane"/>
    <property type="evidence" value="ECO:0007669"/>
    <property type="project" value="UniProtKB-SubCell"/>
</dbReference>
<dbReference type="GO" id="GO:0005524">
    <property type="term" value="F:ATP binding"/>
    <property type="evidence" value="ECO:0007669"/>
    <property type="project" value="UniProtKB-KW"/>
</dbReference>
<dbReference type="PROSITE" id="PS50109">
    <property type="entry name" value="HIS_KIN"/>
    <property type="match status" value="1"/>
</dbReference>
<dbReference type="InterPro" id="IPR003661">
    <property type="entry name" value="HisK_dim/P_dom"/>
</dbReference>
<dbReference type="CDD" id="cd06225">
    <property type="entry name" value="HAMP"/>
    <property type="match status" value="1"/>
</dbReference>
<evidence type="ECO:0000256" key="6">
    <source>
        <dbReference type="ARBA" id="ARBA00022679"/>
    </source>
</evidence>
<name>A0A4S2DQI7_9CLOT</name>
<evidence type="ECO:0000256" key="14">
    <source>
        <dbReference type="SAM" id="Phobius"/>
    </source>
</evidence>
<evidence type="ECO:0000256" key="13">
    <source>
        <dbReference type="ARBA" id="ARBA00023136"/>
    </source>
</evidence>
<evidence type="ECO:0000256" key="1">
    <source>
        <dbReference type="ARBA" id="ARBA00000085"/>
    </source>
</evidence>
<dbReference type="InterPro" id="IPR036890">
    <property type="entry name" value="HATPase_C_sf"/>
</dbReference>
<dbReference type="EMBL" id="SRYR01000001">
    <property type="protein sequence ID" value="TGY43413.1"/>
    <property type="molecule type" value="Genomic_DNA"/>
</dbReference>
<dbReference type="InterPro" id="IPR005467">
    <property type="entry name" value="His_kinase_dom"/>
</dbReference>
<dbReference type="SUPFAM" id="SSF55874">
    <property type="entry name" value="ATPase domain of HSP90 chaperone/DNA topoisomerase II/histidine kinase"/>
    <property type="match status" value="1"/>
</dbReference>
<keyword evidence="11 14" id="KW-1133">Transmembrane helix</keyword>
<keyword evidence="5" id="KW-0597">Phosphoprotein</keyword>
<evidence type="ECO:0000259" key="16">
    <source>
        <dbReference type="PROSITE" id="PS50885"/>
    </source>
</evidence>
<dbReference type="Pfam" id="PF02518">
    <property type="entry name" value="HATPase_c"/>
    <property type="match status" value="1"/>
</dbReference>
<dbReference type="InterPro" id="IPR036097">
    <property type="entry name" value="HisK_dim/P_sf"/>
</dbReference>
<dbReference type="Pfam" id="PF00512">
    <property type="entry name" value="HisKA"/>
    <property type="match status" value="1"/>
</dbReference>
<dbReference type="SMART" id="SM00387">
    <property type="entry name" value="HATPase_c"/>
    <property type="match status" value="1"/>
</dbReference>
<accession>A0A4S2DQI7</accession>
<dbReference type="Gene3D" id="1.10.287.130">
    <property type="match status" value="1"/>
</dbReference>
<dbReference type="CDD" id="cd00082">
    <property type="entry name" value="HisKA"/>
    <property type="match status" value="1"/>
</dbReference>
<keyword evidence="9 17" id="KW-0418">Kinase</keyword>
<dbReference type="PROSITE" id="PS50885">
    <property type="entry name" value="HAMP"/>
    <property type="match status" value="1"/>
</dbReference>
<feature type="transmembrane region" description="Helical" evidence="14">
    <location>
        <begin position="6"/>
        <end position="26"/>
    </location>
</feature>
<dbReference type="SUPFAM" id="SSF47384">
    <property type="entry name" value="Homodimeric domain of signal transducing histidine kinase"/>
    <property type="match status" value="1"/>
</dbReference>
<evidence type="ECO:0000256" key="5">
    <source>
        <dbReference type="ARBA" id="ARBA00022553"/>
    </source>
</evidence>
<dbReference type="SMART" id="SM00388">
    <property type="entry name" value="HisKA"/>
    <property type="match status" value="1"/>
</dbReference>
<evidence type="ECO:0000256" key="7">
    <source>
        <dbReference type="ARBA" id="ARBA00022692"/>
    </source>
</evidence>
<comment type="caution">
    <text evidence="17">The sequence shown here is derived from an EMBL/GenBank/DDBJ whole genome shotgun (WGS) entry which is preliminary data.</text>
</comment>
<reference evidence="17 18" key="1">
    <citation type="submission" date="2019-04" db="EMBL/GenBank/DDBJ databases">
        <title>Microbes associate with the intestines of laboratory mice.</title>
        <authorList>
            <person name="Navarre W."/>
            <person name="Wong E."/>
            <person name="Huang K."/>
            <person name="Tropini C."/>
            <person name="Ng K."/>
            <person name="Yu B."/>
        </authorList>
    </citation>
    <scope>NUCLEOTIDE SEQUENCE [LARGE SCALE GENOMIC DNA]</scope>
    <source>
        <strain evidence="17 18">NM50_B9-20</strain>
    </source>
</reference>
<dbReference type="RefSeq" id="WP_136003669.1">
    <property type="nucleotide sequence ID" value="NZ_SRYR01000001.1"/>
</dbReference>
<keyword evidence="10" id="KW-0067">ATP-binding</keyword>
<evidence type="ECO:0000256" key="4">
    <source>
        <dbReference type="ARBA" id="ARBA00022475"/>
    </source>
</evidence>
<evidence type="ECO:0000313" key="18">
    <source>
        <dbReference type="Proteomes" id="UP000306888"/>
    </source>
</evidence>
<dbReference type="Gene3D" id="3.30.565.10">
    <property type="entry name" value="Histidine kinase-like ATPase, C-terminal domain"/>
    <property type="match status" value="1"/>
</dbReference>
<dbReference type="InterPro" id="IPR003594">
    <property type="entry name" value="HATPase_dom"/>
</dbReference>
<dbReference type="PANTHER" id="PTHR45528:SF1">
    <property type="entry name" value="SENSOR HISTIDINE KINASE CPXA"/>
    <property type="match status" value="1"/>
</dbReference>
<dbReference type="Gene3D" id="6.10.340.10">
    <property type="match status" value="1"/>
</dbReference>
<comment type="subcellular location">
    <subcellularLocation>
        <location evidence="2">Cell membrane</location>
        <topology evidence="2">Multi-pass membrane protein</topology>
    </subcellularLocation>
</comment>
<dbReference type="AlphaFoldDB" id="A0A4S2DQI7"/>